<accession>M7XDR1</accession>
<dbReference type="InParanoid" id="M7XDR1"/>
<gene>
    <name evidence="2" type="ORF">C943_01046</name>
</gene>
<feature type="region of interest" description="Disordered" evidence="1">
    <location>
        <begin position="1"/>
        <end position="21"/>
    </location>
</feature>
<comment type="caution">
    <text evidence="2">The sequence shown here is derived from an EMBL/GenBank/DDBJ whole genome shotgun (WGS) entry which is preliminary data.</text>
</comment>
<reference evidence="2" key="1">
    <citation type="submission" date="2013-01" db="EMBL/GenBank/DDBJ databases">
        <title>Genome assembly of Mariniradius saccharolyticus AK6.</title>
        <authorList>
            <person name="Vaidya B."/>
            <person name="Khatri I."/>
            <person name="Tanuku N.R.S."/>
            <person name="Subramanian S."/>
            <person name="Pinnaka A."/>
        </authorList>
    </citation>
    <scope>NUCLEOTIDE SEQUENCE [LARGE SCALE GENOMIC DNA]</scope>
    <source>
        <strain evidence="2">AK6</strain>
    </source>
</reference>
<evidence type="ECO:0000313" key="3">
    <source>
        <dbReference type="Proteomes" id="UP000010953"/>
    </source>
</evidence>
<evidence type="ECO:0000256" key="1">
    <source>
        <dbReference type="SAM" id="MobiDB-lite"/>
    </source>
</evidence>
<name>M7XDR1_9BACT</name>
<dbReference type="Proteomes" id="UP000010953">
    <property type="component" value="Unassembled WGS sequence"/>
</dbReference>
<sequence>MGIGITNPEKQKGGIANPTQPGACLPTIAGLNFGMLEFQMPTGFHSPRF</sequence>
<protein>
    <submittedName>
        <fullName evidence="2">Uncharacterized protein</fullName>
    </submittedName>
</protein>
<evidence type="ECO:0000313" key="2">
    <source>
        <dbReference type="EMBL" id="EMS32693.1"/>
    </source>
</evidence>
<dbReference type="EMBL" id="AMZY02000012">
    <property type="protein sequence ID" value="EMS32693.1"/>
    <property type="molecule type" value="Genomic_DNA"/>
</dbReference>
<keyword evidence="3" id="KW-1185">Reference proteome</keyword>
<organism evidence="2 3">
    <name type="scientific">Mariniradius saccharolyticus AK6</name>
    <dbReference type="NCBI Taxonomy" id="1239962"/>
    <lineage>
        <taxon>Bacteria</taxon>
        <taxon>Pseudomonadati</taxon>
        <taxon>Bacteroidota</taxon>
        <taxon>Cytophagia</taxon>
        <taxon>Cytophagales</taxon>
        <taxon>Cyclobacteriaceae</taxon>
        <taxon>Mariniradius</taxon>
    </lineage>
</organism>
<dbReference type="AlphaFoldDB" id="M7XDR1"/>
<proteinExistence type="predicted"/>